<dbReference type="PROSITE" id="PS50181">
    <property type="entry name" value="FBOX"/>
    <property type="match status" value="1"/>
</dbReference>
<proteinExistence type="predicted"/>
<name>A0AAD8IM04_9APIA</name>
<evidence type="ECO:0000313" key="2">
    <source>
        <dbReference type="EMBL" id="KAK1387449.1"/>
    </source>
</evidence>
<evidence type="ECO:0000313" key="3">
    <source>
        <dbReference type="Proteomes" id="UP001237642"/>
    </source>
</evidence>
<dbReference type="PANTHER" id="PTHR31900:SF32">
    <property type="entry name" value="F-BOX_RNI_FBD-LIKE DOMAIN PROTEIN"/>
    <property type="match status" value="1"/>
</dbReference>
<dbReference type="SUPFAM" id="SSF81383">
    <property type="entry name" value="F-box domain"/>
    <property type="match status" value="1"/>
</dbReference>
<organism evidence="2 3">
    <name type="scientific">Heracleum sosnowskyi</name>
    <dbReference type="NCBI Taxonomy" id="360622"/>
    <lineage>
        <taxon>Eukaryota</taxon>
        <taxon>Viridiplantae</taxon>
        <taxon>Streptophyta</taxon>
        <taxon>Embryophyta</taxon>
        <taxon>Tracheophyta</taxon>
        <taxon>Spermatophyta</taxon>
        <taxon>Magnoliopsida</taxon>
        <taxon>eudicotyledons</taxon>
        <taxon>Gunneridae</taxon>
        <taxon>Pentapetalae</taxon>
        <taxon>asterids</taxon>
        <taxon>campanulids</taxon>
        <taxon>Apiales</taxon>
        <taxon>Apiaceae</taxon>
        <taxon>Apioideae</taxon>
        <taxon>apioid superclade</taxon>
        <taxon>Tordylieae</taxon>
        <taxon>Tordyliinae</taxon>
        <taxon>Heracleum</taxon>
    </lineage>
</organism>
<dbReference type="AlphaFoldDB" id="A0AAD8IM04"/>
<sequence length="533" mass="60270">MIRDVKNAQSFWGGTAARALSKTPQEGQGSTSTSVSGALVDVSAAEQRTHKRDFETMQLSDGGAVEGRKCDTKIRLLDDGDTEDRISNLPRELITSILAWLPVYDVAKTSILSKAWRDIWCTHPYLVLGVGFHFKKISKGDTNTDRHRSEFLRVFDMIFSVNTGPVLYFHLYVPRPFCNCHISMWIRKLTDKGVRSIDIEFEKKCGYILFSALFDCADLTRLKLANLILGPPLKSRTFTNLTIVRLDRTSIPLHMSFGAQLQDLHLLCCSEIEHLDCQFTNSNNLRRLCIYKSTTIEWRWFECTSKLEALSLVLTTANSNIKKVINLVKLISKIPSLHSFFVDGPSLVVFGPDPSILTTPTMKAVNLKNLVLNRLGLYNLCQISNFLGLIRSFPNLQCLCIGVEHGGKSLNPTEPNVERYLGSLENKDIVLCQLEIVKISGVVGSRYVLDFIKLLLASSRLLRVMLLSYSSQVEDLKEKLRIKHEVENFPRLSLEAKLIWKKHVVGEMHALCFAINSVVEIRSIFQKFLLSNQ</sequence>
<keyword evidence="3" id="KW-1185">Reference proteome</keyword>
<dbReference type="Proteomes" id="UP001237642">
    <property type="component" value="Unassembled WGS sequence"/>
</dbReference>
<dbReference type="InterPro" id="IPR036047">
    <property type="entry name" value="F-box-like_dom_sf"/>
</dbReference>
<dbReference type="SUPFAM" id="SSF52058">
    <property type="entry name" value="L domain-like"/>
    <property type="match status" value="1"/>
</dbReference>
<comment type="caution">
    <text evidence="2">The sequence shown here is derived from an EMBL/GenBank/DDBJ whole genome shotgun (WGS) entry which is preliminary data.</text>
</comment>
<evidence type="ECO:0000259" key="1">
    <source>
        <dbReference type="PROSITE" id="PS50181"/>
    </source>
</evidence>
<accession>A0AAD8IM04</accession>
<reference evidence="2" key="1">
    <citation type="submission" date="2023-02" db="EMBL/GenBank/DDBJ databases">
        <title>Genome of toxic invasive species Heracleum sosnowskyi carries increased number of genes despite the absence of recent whole-genome duplications.</title>
        <authorList>
            <person name="Schelkunov M."/>
            <person name="Shtratnikova V."/>
            <person name="Makarenko M."/>
            <person name="Klepikova A."/>
            <person name="Omelchenko D."/>
            <person name="Novikova G."/>
            <person name="Obukhova E."/>
            <person name="Bogdanov V."/>
            <person name="Penin A."/>
            <person name="Logacheva M."/>
        </authorList>
    </citation>
    <scope>NUCLEOTIDE SEQUENCE</scope>
    <source>
        <strain evidence="2">Hsosn_3</strain>
        <tissue evidence="2">Leaf</tissue>
    </source>
</reference>
<dbReference type="Pfam" id="PF00646">
    <property type="entry name" value="F-box"/>
    <property type="match status" value="1"/>
</dbReference>
<dbReference type="Gene3D" id="1.20.1280.50">
    <property type="match status" value="1"/>
</dbReference>
<dbReference type="EMBL" id="JAUIZM010000004">
    <property type="protein sequence ID" value="KAK1387449.1"/>
    <property type="molecule type" value="Genomic_DNA"/>
</dbReference>
<protein>
    <submittedName>
        <fullName evidence="2">F-box domain-containing protein</fullName>
    </submittedName>
</protein>
<dbReference type="InterPro" id="IPR001810">
    <property type="entry name" value="F-box_dom"/>
</dbReference>
<dbReference type="PANTHER" id="PTHR31900">
    <property type="entry name" value="F-BOX/RNI SUPERFAMILY PROTEIN-RELATED"/>
    <property type="match status" value="1"/>
</dbReference>
<reference evidence="2" key="2">
    <citation type="submission" date="2023-05" db="EMBL/GenBank/DDBJ databases">
        <authorList>
            <person name="Schelkunov M.I."/>
        </authorList>
    </citation>
    <scope>NUCLEOTIDE SEQUENCE</scope>
    <source>
        <strain evidence="2">Hsosn_3</strain>
        <tissue evidence="2">Leaf</tissue>
    </source>
</reference>
<feature type="domain" description="F-box" evidence="1">
    <location>
        <begin position="83"/>
        <end position="119"/>
    </location>
</feature>
<dbReference type="InterPro" id="IPR050232">
    <property type="entry name" value="FBL13/AtMIF1-like"/>
</dbReference>
<gene>
    <name evidence="2" type="ORF">POM88_015627</name>
</gene>